<dbReference type="Pfam" id="PF02770">
    <property type="entry name" value="Acyl-CoA_dh_M"/>
    <property type="match status" value="1"/>
</dbReference>
<evidence type="ECO:0000259" key="6">
    <source>
        <dbReference type="Pfam" id="PF00441"/>
    </source>
</evidence>
<organism evidence="9 10">
    <name type="scientific">Cupriavidus oxalaticus</name>
    <dbReference type="NCBI Taxonomy" id="96344"/>
    <lineage>
        <taxon>Bacteria</taxon>
        <taxon>Pseudomonadati</taxon>
        <taxon>Pseudomonadota</taxon>
        <taxon>Betaproteobacteria</taxon>
        <taxon>Burkholderiales</taxon>
        <taxon>Burkholderiaceae</taxon>
        <taxon>Cupriavidus</taxon>
    </lineage>
</organism>
<feature type="domain" description="Acyl-CoA dehydrogenase/oxidase N-terminal" evidence="8">
    <location>
        <begin position="6"/>
        <end position="84"/>
    </location>
</feature>
<dbReference type="InterPro" id="IPR036250">
    <property type="entry name" value="AcylCo_DH-like_C"/>
</dbReference>
<evidence type="ECO:0000259" key="8">
    <source>
        <dbReference type="Pfam" id="PF02771"/>
    </source>
</evidence>
<reference evidence="9 10" key="1">
    <citation type="submission" date="2018-09" db="EMBL/GenBank/DDBJ databases">
        <title>Complete genome sequence of Cupriavidus oxalaticus T2, a bacterium capable of phenol tolerance and degradation.</title>
        <authorList>
            <person name="Yan J."/>
        </authorList>
    </citation>
    <scope>NUCLEOTIDE SEQUENCE [LARGE SCALE GENOMIC DNA]</scope>
    <source>
        <strain evidence="9 10">T2</strain>
    </source>
</reference>
<dbReference type="Gene3D" id="2.40.110.10">
    <property type="entry name" value="Butyryl-CoA Dehydrogenase, subunit A, domain 2"/>
    <property type="match status" value="1"/>
</dbReference>
<dbReference type="AlphaFoldDB" id="A0A5P3VLS0"/>
<dbReference type="Pfam" id="PF02771">
    <property type="entry name" value="Acyl-CoA_dh_N"/>
    <property type="match status" value="1"/>
</dbReference>
<dbReference type="InterPro" id="IPR009075">
    <property type="entry name" value="AcylCo_DH/oxidase_C"/>
</dbReference>
<dbReference type="InterPro" id="IPR006091">
    <property type="entry name" value="Acyl-CoA_Oxase/DH_mid-dom"/>
</dbReference>
<dbReference type="PANTHER" id="PTHR43884:SF20">
    <property type="entry name" value="ACYL-COA DEHYDROGENASE FADE28"/>
    <property type="match status" value="1"/>
</dbReference>
<evidence type="ECO:0000256" key="2">
    <source>
        <dbReference type="ARBA" id="ARBA00009347"/>
    </source>
</evidence>
<feature type="domain" description="Acyl-CoA dehydrogenase/oxidase C-terminal" evidence="6">
    <location>
        <begin position="228"/>
        <end position="364"/>
    </location>
</feature>
<evidence type="ECO:0000256" key="4">
    <source>
        <dbReference type="ARBA" id="ARBA00022827"/>
    </source>
</evidence>
<name>A0A5P3VLS0_9BURK</name>
<dbReference type="Gene3D" id="1.10.540.10">
    <property type="entry name" value="Acyl-CoA dehydrogenase/oxidase, N-terminal domain"/>
    <property type="match status" value="1"/>
</dbReference>
<evidence type="ECO:0000256" key="1">
    <source>
        <dbReference type="ARBA" id="ARBA00001974"/>
    </source>
</evidence>
<keyword evidence="3" id="KW-0285">Flavoprotein</keyword>
<dbReference type="Proteomes" id="UP000325743">
    <property type="component" value="Chromosome 2"/>
</dbReference>
<dbReference type="SUPFAM" id="SSF56645">
    <property type="entry name" value="Acyl-CoA dehydrogenase NM domain-like"/>
    <property type="match status" value="1"/>
</dbReference>
<comment type="similarity">
    <text evidence="2">Belongs to the acyl-CoA dehydrogenase family.</text>
</comment>
<protein>
    <submittedName>
        <fullName evidence="9">Acyl-CoA dehydrogenase</fullName>
    </submittedName>
</protein>
<evidence type="ECO:0000256" key="5">
    <source>
        <dbReference type="ARBA" id="ARBA00023002"/>
    </source>
</evidence>
<dbReference type="GO" id="GO:0050660">
    <property type="term" value="F:flavin adenine dinucleotide binding"/>
    <property type="evidence" value="ECO:0007669"/>
    <property type="project" value="InterPro"/>
</dbReference>
<evidence type="ECO:0000313" key="10">
    <source>
        <dbReference type="Proteomes" id="UP000325743"/>
    </source>
</evidence>
<evidence type="ECO:0000313" key="9">
    <source>
        <dbReference type="EMBL" id="QEZ46231.1"/>
    </source>
</evidence>
<dbReference type="Gene3D" id="1.20.140.10">
    <property type="entry name" value="Butyryl-CoA Dehydrogenase, subunit A, domain 3"/>
    <property type="match status" value="1"/>
</dbReference>
<dbReference type="SUPFAM" id="SSF47203">
    <property type="entry name" value="Acyl-CoA dehydrogenase C-terminal domain-like"/>
    <property type="match status" value="1"/>
</dbReference>
<dbReference type="InterPro" id="IPR013786">
    <property type="entry name" value="AcylCoA_DH/ox_N"/>
</dbReference>
<gene>
    <name evidence="9" type="ORF">D2917_18305</name>
</gene>
<dbReference type="GO" id="GO:0003995">
    <property type="term" value="F:acyl-CoA dehydrogenase activity"/>
    <property type="evidence" value="ECO:0007669"/>
    <property type="project" value="TreeGrafter"/>
</dbReference>
<sequence>MNLTLSDEQQMIRDSVRDYFNDAYGFTAHVARIRQRRGVDAGHWQRMADLGWLGLAVPQDAGGLGAGPEEAMLLMEGAGAALCIEPLLATAVLAAPLLAEANAPGGAAAGALQGAMEGRHSLALAWTESHHGFAPLEVQTRAEPDAGGGYRLSGSKVLVDNGGDADWIIVPARTGAEGISLFLVRGDAPGLTRTAVPMVDGSWAADLSLDGVGVDAAHLVGQRGEGAAALRAAAYKGLAANCAEALGAMGRAIEICRGYLHERQQFGKPLSAFQALQHRWVDMLIAEERARSMTLLAAIRAREGRFDDPDAVRDLHLAKLVVGRSARFVGAQAIQLHGGMGMAYEYPIGHCYRKLLNCDAAFGTPDDHLAMLTGHAAEIRKTEGVPA</sequence>
<dbReference type="RefSeq" id="WP_151071482.1">
    <property type="nucleotide sequence ID" value="NZ_CP032519.1"/>
</dbReference>
<evidence type="ECO:0000259" key="7">
    <source>
        <dbReference type="Pfam" id="PF02770"/>
    </source>
</evidence>
<proteinExistence type="inferred from homology"/>
<dbReference type="PANTHER" id="PTHR43884">
    <property type="entry name" value="ACYL-COA DEHYDROGENASE"/>
    <property type="match status" value="1"/>
</dbReference>
<dbReference type="InterPro" id="IPR037069">
    <property type="entry name" value="AcylCoA_DH/ox_N_sf"/>
</dbReference>
<evidence type="ECO:0000256" key="3">
    <source>
        <dbReference type="ARBA" id="ARBA00022630"/>
    </source>
</evidence>
<keyword evidence="5" id="KW-0560">Oxidoreductase</keyword>
<dbReference type="InterPro" id="IPR046373">
    <property type="entry name" value="Acyl-CoA_Oxase/DH_mid-dom_sf"/>
</dbReference>
<feature type="domain" description="Acyl-CoA oxidase/dehydrogenase middle" evidence="7">
    <location>
        <begin position="123"/>
        <end position="210"/>
    </location>
</feature>
<accession>A0A5P3VLS0</accession>
<dbReference type="InterPro" id="IPR009100">
    <property type="entry name" value="AcylCoA_DH/oxidase_NM_dom_sf"/>
</dbReference>
<dbReference type="EMBL" id="CP032519">
    <property type="protein sequence ID" value="QEZ46231.1"/>
    <property type="molecule type" value="Genomic_DNA"/>
</dbReference>
<keyword evidence="4" id="KW-0274">FAD</keyword>
<dbReference type="Pfam" id="PF00441">
    <property type="entry name" value="Acyl-CoA_dh_1"/>
    <property type="match status" value="1"/>
</dbReference>
<comment type="cofactor">
    <cofactor evidence="1">
        <name>FAD</name>
        <dbReference type="ChEBI" id="CHEBI:57692"/>
    </cofactor>
</comment>
<dbReference type="CDD" id="cd00567">
    <property type="entry name" value="ACAD"/>
    <property type="match status" value="1"/>
</dbReference>